<gene>
    <name evidence="2" type="ORF">SAMN04488082_10437</name>
</gene>
<dbReference type="GO" id="GO:0004850">
    <property type="term" value="F:uridine phosphorylase activity"/>
    <property type="evidence" value="ECO:0007669"/>
    <property type="project" value="TreeGrafter"/>
</dbReference>
<feature type="domain" description="Nucleoside phosphorylase" evidence="1">
    <location>
        <begin position="40"/>
        <end position="328"/>
    </location>
</feature>
<dbReference type="InterPro" id="IPR000845">
    <property type="entry name" value="Nucleoside_phosphorylase_d"/>
</dbReference>
<sequence>MNTKPDLFPAPPCSAADLPIDAEGRIYHLQITPEQLAPDILLVGDPGRAEFIARTFLHDLEVEREHRGLVTATGTSCATGGRTTIISPLRATVATSGMGTPSLEIVLNELVALCEIDFATRTPKPLFPRLHIIRVGTSGGLQASTRLGTSIITAYALGMDNTGLFYETPCPDQTCARLEQELAQVVEKAARPDSRFRGKIHPYVSRAEPAVVRALTQAAQELGVAARTGLTVSSSGFFAPQGRDISRLRPSTPELDRIFSEFDPGLDGLRIENMEMEASFLLHFLGGLGHWGGAICPVIANRRDNTFDHDYLTAIEGATKTALLALAALSTRRDSALRD</sequence>
<dbReference type="SUPFAM" id="SSF53167">
    <property type="entry name" value="Purine and uridine phosphorylases"/>
    <property type="match status" value="1"/>
</dbReference>
<dbReference type="Proteomes" id="UP000198635">
    <property type="component" value="Unassembled WGS sequence"/>
</dbReference>
<dbReference type="GO" id="GO:0006218">
    <property type="term" value="P:uridine catabolic process"/>
    <property type="evidence" value="ECO:0007669"/>
    <property type="project" value="TreeGrafter"/>
</dbReference>
<proteinExistence type="predicted"/>
<dbReference type="RefSeq" id="WP_092373362.1">
    <property type="nucleotide sequence ID" value="NZ_FORX01000004.1"/>
</dbReference>
<dbReference type="CDD" id="cd00436">
    <property type="entry name" value="UP_TbUP-like"/>
    <property type="match status" value="1"/>
</dbReference>
<dbReference type="STRING" id="52560.SAMN04488082_10437"/>
<name>A0A1I3S5N4_9BACT</name>
<dbReference type="PANTHER" id="PTHR43691:SF15">
    <property type="entry name" value="PHOSPHORYLASE, PUTATIVE-RELATED"/>
    <property type="match status" value="1"/>
</dbReference>
<dbReference type="AlphaFoldDB" id="A0A1I3S5N4"/>
<keyword evidence="3" id="KW-1185">Reference proteome</keyword>
<protein>
    <submittedName>
        <fullName evidence="2">Uridine phosphorylase</fullName>
    </submittedName>
</protein>
<evidence type="ECO:0000313" key="3">
    <source>
        <dbReference type="Proteomes" id="UP000198635"/>
    </source>
</evidence>
<reference evidence="3" key="1">
    <citation type="submission" date="2016-10" db="EMBL/GenBank/DDBJ databases">
        <authorList>
            <person name="Varghese N."/>
            <person name="Submissions S."/>
        </authorList>
    </citation>
    <scope>NUCLEOTIDE SEQUENCE [LARGE SCALE GENOMIC DNA]</scope>
    <source>
        <strain evidence="3">DSM 5918</strain>
    </source>
</reference>
<dbReference type="OrthoDB" id="9782889at2"/>
<dbReference type="GO" id="GO:0005829">
    <property type="term" value="C:cytosol"/>
    <property type="evidence" value="ECO:0007669"/>
    <property type="project" value="TreeGrafter"/>
</dbReference>
<dbReference type="EMBL" id="FORX01000004">
    <property type="protein sequence ID" value="SFJ54104.1"/>
    <property type="molecule type" value="Genomic_DNA"/>
</dbReference>
<accession>A0A1I3S5N4</accession>
<dbReference type="InterPro" id="IPR035994">
    <property type="entry name" value="Nucleoside_phosphorylase_sf"/>
</dbReference>
<organism evidence="2 3">
    <name type="scientific">Desulfomicrobium apsheronum</name>
    <dbReference type="NCBI Taxonomy" id="52560"/>
    <lineage>
        <taxon>Bacteria</taxon>
        <taxon>Pseudomonadati</taxon>
        <taxon>Thermodesulfobacteriota</taxon>
        <taxon>Desulfovibrionia</taxon>
        <taxon>Desulfovibrionales</taxon>
        <taxon>Desulfomicrobiaceae</taxon>
        <taxon>Desulfomicrobium</taxon>
    </lineage>
</organism>
<dbReference type="PANTHER" id="PTHR43691">
    <property type="entry name" value="URIDINE PHOSPHORYLASE"/>
    <property type="match status" value="1"/>
</dbReference>
<dbReference type="Gene3D" id="3.40.50.1580">
    <property type="entry name" value="Nucleoside phosphorylase domain"/>
    <property type="match status" value="1"/>
</dbReference>
<evidence type="ECO:0000259" key="1">
    <source>
        <dbReference type="Pfam" id="PF01048"/>
    </source>
</evidence>
<dbReference type="Pfam" id="PF01048">
    <property type="entry name" value="PNP_UDP_1"/>
    <property type="match status" value="1"/>
</dbReference>
<evidence type="ECO:0000313" key="2">
    <source>
        <dbReference type="EMBL" id="SFJ54104.1"/>
    </source>
</evidence>